<dbReference type="AlphaFoldDB" id="A0A0C9YBH2"/>
<sequence length="55" mass="6038">MWRQLYTSSIEVAQPSSVDDETLQFPHIDGSKIAARRCGVMSVGTTTVLSARRAL</sequence>
<feature type="non-terminal residue" evidence="1">
    <location>
        <position position="55"/>
    </location>
</feature>
<proteinExistence type="predicted"/>
<reference evidence="2" key="2">
    <citation type="submission" date="2015-01" db="EMBL/GenBank/DDBJ databases">
        <title>Evolutionary Origins and Diversification of the Mycorrhizal Mutualists.</title>
        <authorList>
            <consortium name="DOE Joint Genome Institute"/>
            <consortium name="Mycorrhizal Genomics Consortium"/>
            <person name="Kohler A."/>
            <person name="Kuo A."/>
            <person name="Nagy L.G."/>
            <person name="Floudas D."/>
            <person name="Copeland A."/>
            <person name="Barry K.W."/>
            <person name="Cichocki N."/>
            <person name="Veneault-Fourrey C."/>
            <person name="LaButti K."/>
            <person name="Lindquist E.A."/>
            <person name="Lipzen A."/>
            <person name="Lundell T."/>
            <person name="Morin E."/>
            <person name="Murat C."/>
            <person name="Riley R."/>
            <person name="Ohm R."/>
            <person name="Sun H."/>
            <person name="Tunlid A."/>
            <person name="Henrissat B."/>
            <person name="Grigoriev I.V."/>
            <person name="Hibbett D.S."/>
            <person name="Martin F."/>
        </authorList>
    </citation>
    <scope>NUCLEOTIDE SEQUENCE [LARGE SCALE GENOMIC DNA]</scope>
    <source>
        <strain evidence="2">441</strain>
    </source>
</reference>
<gene>
    <name evidence="1" type="ORF">PISMIDRAFT_680588</name>
</gene>
<organism evidence="1 2">
    <name type="scientific">Pisolithus microcarpus 441</name>
    <dbReference type="NCBI Taxonomy" id="765257"/>
    <lineage>
        <taxon>Eukaryota</taxon>
        <taxon>Fungi</taxon>
        <taxon>Dikarya</taxon>
        <taxon>Basidiomycota</taxon>
        <taxon>Agaricomycotina</taxon>
        <taxon>Agaricomycetes</taxon>
        <taxon>Agaricomycetidae</taxon>
        <taxon>Boletales</taxon>
        <taxon>Sclerodermatineae</taxon>
        <taxon>Pisolithaceae</taxon>
        <taxon>Pisolithus</taxon>
    </lineage>
</organism>
<name>A0A0C9YBH2_9AGAM</name>
<keyword evidence="2" id="KW-1185">Reference proteome</keyword>
<dbReference type="EMBL" id="KN833743">
    <property type="protein sequence ID" value="KIK22080.1"/>
    <property type="molecule type" value="Genomic_DNA"/>
</dbReference>
<evidence type="ECO:0000313" key="1">
    <source>
        <dbReference type="EMBL" id="KIK22080.1"/>
    </source>
</evidence>
<dbReference type="HOGENOM" id="CLU_3038061_0_0_1"/>
<dbReference type="Proteomes" id="UP000054018">
    <property type="component" value="Unassembled WGS sequence"/>
</dbReference>
<protein>
    <submittedName>
        <fullName evidence="1">Unplaced genomic scaffold scaffold_59, whole genome shotgun sequence</fullName>
    </submittedName>
</protein>
<evidence type="ECO:0000313" key="2">
    <source>
        <dbReference type="Proteomes" id="UP000054018"/>
    </source>
</evidence>
<accession>A0A0C9YBH2</accession>
<reference evidence="1 2" key="1">
    <citation type="submission" date="2014-04" db="EMBL/GenBank/DDBJ databases">
        <authorList>
            <consortium name="DOE Joint Genome Institute"/>
            <person name="Kuo A."/>
            <person name="Kohler A."/>
            <person name="Costa M.D."/>
            <person name="Nagy L.G."/>
            <person name="Floudas D."/>
            <person name="Copeland A."/>
            <person name="Barry K.W."/>
            <person name="Cichocki N."/>
            <person name="Veneault-Fourrey C."/>
            <person name="LaButti K."/>
            <person name="Lindquist E.A."/>
            <person name="Lipzen A."/>
            <person name="Lundell T."/>
            <person name="Morin E."/>
            <person name="Murat C."/>
            <person name="Sun H."/>
            <person name="Tunlid A."/>
            <person name="Henrissat B."/>
            <person name="Grigoriev I.V."/>
            <person name="Hibbett D.S."/>
            <person name="Martin F."/>
            <person name="Nordberg H.P."/>
            <person name="Cantor M.N."/>
            <person name="Hua S.X."/>
        </authorList>
    </citation>
    <scope>NUCLEOTIDE SEQUENCE [LARGE SCALE GENOMIC DNA]</scope>
    <source>
        <strain evidence="1 2">441</strain>
    </source>
</reference>